<keyword evidence="2" id="KW-0812">Transmembrane</keyword>
<name>A0A7E6EKD5_9MOLL</name>
<keyword evidence="2" id="KW-0472">Membrane</keyword>
<feature type="compositionally biased region" description="Basic and acidic residues" evidence="1">
    <location>
        <begin position="1"/>
        <end position="19"/>
    </location>
</feature>
<reference evidence="4" key="1">
    <citation type="submission" date="2025-08" db="UniProtKB">
        <authorList>
            <consortium name="RefSeq"/>
        </authorList>
    </citation>
    <scope>IDENTIFICATION</scope>
</reference>
<proteinExistence type="predicted"/>
<protein>
    <submittedName>
        <fullName evidence="4">Uncharacterized protein LOC115229915</fullName>
    </submittedName>
</protein>
<organism evidence="3 4">
    <name type="scientific">Octopus sinensis</name>
    <name type="common">East Asian common octopus</name>
    <dbReference type="NCBI Taxonomy" id="2607531"/>
    <lineage>
        <taxon>Eukaryota</taxon>
        <taxon>Metazoa</taxon>
        <taxon>Spiralia</taxon>
        <taxon>Lophotrochozoa</taxon>
        <taxon>Mollusca</taxon>
        <taxon>Cephalopoda</taxon>
        <taxon>Coleoidea</taxon>
        <taxon>Octopodiformes</taxon>
        <taxon>Octopoda</taxon>
        <taxon>Incirrata</taxon>
        <taxon>Octopodidae</taxon>
        <taxon>Octopus</taxon>
    </lineage>
</organism>
<accession>A0A7E6EKD5</accession>
<feature type="transmembrane region" description="Helical" evidence="2">
    <location>
        <begin position="203"/>
        <end position="224"/>
    </location>
</feature>
<feature type="region of interest" description="Disordered" evidence="1">
    <location>
        <begin position="1"/>
        <end position="22"/>
    </location>
</feature>
<dbReference type="RefSeq" id="XP_036355297.1">
    <property type="nucleotide sequence ID" value="XM_036499404.1"/>
</dbReference>
<sequence>MLRRGENEVRHRRNEESRRPVPRTRLTVQCKSKFEQDLEKQPAESPSVPYLATFIKWLATFLLGALFLTSLVFSRLSIISLAQRFNSSLMLGGSDNTQVYGEQDYVVFSMLLLLMIIPHCITLLQSIWVGGLGSHTPWPDNIGLGIIVLTSLLESTGMCIFVFGSLGDEEPLFSVIFMKMIFFITTAYNLYRCLSIGFSRIKKWSILFFITLFFELSGIGLAFYSHANSLSSQLEANSFSPSCPCCHSPAPGYHLSRNGKSPHGAYHNVQNRAKKKNLIYKNWISKMP</sequence>
<dbReference type="AlphaFoldDB" id="A0A7E6EKD5"/>
<feature type="transmembrane region" description="Helical" evidence="2">
    <location>
        <begin position="172"/>
        <end position="191"/>
    </location>
</feature>
<keyword evidence="2" id="KW-1133">Transmembrane helix</keyword>
<evidence type="ECO:0000313" key="3">
    <source>
        <dbReference type="Proteomes" id="UP000515154"/>
    </source>
</evidence>
<keyword evidence="3" id="KW-1185">Reference proteome</keyword>
<dbReference type="KEGG" id="osn:115229915"/>
<evidence type="ECO:0000256" key="1">
    <source>
        <dbReference type="SAM" id="MobiDB-lite"/>
    </source>
</evidence>
<gene>
    <name evidence="4" type="primary">LOC115229915</name>
</gene>
<dbReference type="Proteomes" id="UP000515154">
    <property type="component" value="Unplaced"/>
</dbReference>
<feature type="transmembrane region" description="Helical" evidence="2">
    <location>
        <begin position="57"/>
        <end position="85"/>
    </location>
</feature>
<feature type="non-terminal residue" evidence="4">
    <location>
        <position position="288"/>
    </location>
</feature>
<feature type="transmembrane region" description="Helical" evidence="2">
    <location>
        <begin position="105"/>
        <end position="130"/>
    </location>
</feature>
<evidence type="ECO:0000313" key="4">
    <source>
        <dbReference type="RefSeq" id="XP_036355297.1"/>
    </source>
</evidence>
<feature type="transmembrane region" description="Helical" evidence="2">
    <location>
        <begin position="142"/>
        <end position="166"/>
    </location>
</feature>
<evidence type="ECO:0000256" key="2">
    <source>
        <dbReference type="SAM" id="Phobius"/>
    </source>
</evidence>